<dbReference type="GO" id="GO:0004222">
    <property type="term" value="F:metalloendopeptidase activity"/>
    <property type="evidence" value="ECO:0007669"/>
    <property type="project" value="TreeGrafter"/>
</dbReference>
<feature type="domain" description="M23ase beta-sheet core" evidence="3">
    <location>
        <begin position="188"/>
        <end position="281"/>
    </location>
</feature>
<dbReference type="PANTHER" id="PTHR21666">
    <property type="entry name" value="PEPTIDASE-RELATED"/>
    <property type="match status" value="1"/>
</dbReference>
<organism evidence="4 5">
    <name type="scientific">Candidatus Taylorbacteria bacterium RIFCSPHIGHO2_02_FULL_46_13</name>
    <dbReference type="NCBI Taxonomy" id="1802312"/>
    <lineage>
        <taxon>Bacteria</taxon>
        <taxon>Candidatus Tayloriibacteriota</taxon>
    </lineage>
</organism>
<dbReference type="Proteomes" id="UP000177565">
    <property type="component" value="Unassembled WGS sequence"/>
</dbReference>
<comment type="caution">
    <text evidence="4">The sequence shown here is derived from an EMBL/GenBank/DDBJ whole genome shotgun (WGS) entry which is preliminary data.</text>
</comment>
<dbReference type="InterPro" id="IPR016047">
    <property type="entry name" value="M23ase_b-sheet_dom"/>
</dbReference>
<dbReference type="SUPFAM" id="SSF51261">
    <property type="entry name" value="Duplicated hybrid motif"/>
    <property type="match status" value="1"/>
</dbReference>
<dbReference type="Gene3D" id="2.70.70.10">
    <property type="entry name" value="Glucose Permease (Domain IIA)"/>
    <property type="match status" value="1"/>
</dbReference>
<dbReference type="InterPro" id="IPR050570">
    <property type="entry name" value="Cell_wall_metabolism_enzyme"/>
</dbReference>
<name>A0A1G2MRA8_9BACT</name>
<evidence type="ECO:0000256" key="2">
    <source>
        <dbReference type="SAM" id="SignalP"/>
    </source>
</evidence>
<gene>
    <name evidence="4" type="ORF">A3C06_01700</name>
</gene>
<evidence type="ECO:0000259" key="3">
    <source>
        <dbReference type="Pfam" id="PF01551"/>
    </source>
</evidence>
<sequence length="289" mass="31784">MKNLLIKSVFSIAVLLSLPSIVWAASTVSLVVSPTEVMQGEPVIITIEGTNTLSSIKNISFNGTPLKIFLYQNKPTALLGIDLRQTPGMYKITGKLSDGSILEKILVVDRREKIELPLGIPEKLGGNTPTSQTTLISTLATENAILASLRTGTHAFWREKFRFPLSATTTITDRYGYFRQTGAYTIAHKGTDFRAAEGTNVFAMNRGVVRLAREFRNYGKTIVVDHGLGLMTFYMHLSRIKVNVGELVLPGQLIALSGQTGYAEKPHLHLTVRIGGISIDPIKFTDFFK</sequence>
<evidence type="ECO:0000256" key="1">
    <source>
        <dbReference type="ARBA" id="ARBA00022729"/>
    </source>
</evidence>
<dbReference type="PANTHER" id="PTHR21666:SF289">
    <property type="entry name" value="L-ALA--D-GLU ENDOPEPTIDASE"/>
    <property type="match status" value="1"/>
</dbReference>
<feature type="signal peptide" evidence="2">
    <location>
        <begin position="1"/>
        <end position="24"/>
    </location>
</feature>
<reference evidence="4 5" key="1">
    <citation type="journal article" date="2016" name="Nat. Commun.">
        <title>Thousands of microbial genomes shed light on interconnected biogeochemical processes in an aquifer system.</title>
        <authorList>
            <person name="Anantharaman K."/>
            <person name="Brown C.T."/>
            <person name="Hug L.A."/>
            <person name="Sharon I."/>
            <person name="Castelle C.J."/>
            <person name="Probst A.J."/>
            <person name="Thomas B.C."/>
            <person name="Singh A."/>
            <person name="Wilkins M.J."/>
            <person name="Karaoz U."/>
            <person name="Brodie E.L."/>
            <person name="Williams K.H."/>
            <person name="Hubbard S.S."/>
            <person name="Banfield J.F."/>
        </authorList>
    </citation>
    <scope>NUCLEOTIDE SEQUENCE [LARGE SCALE GENOMIC DNA]</scope>
</reference>
<accession>A0A1G2MRA8</accession>
<protein>
    <recommendedName>
        <fullName evidence="3">M23ase beta-sheet core domain-containing protein</fullName>
    </recommendedName>
</protein>
<feature type="chain" id="PRO_5009583694" description="M23ase beta-sheet core domain-containing protein" evidence="2">
    <location>
        <begin position="25"/>
        <end position="289"/>
    </location>
</feature>
<dbReference type="InterPro" id="IPR011055">
    <property type="entry name" value="Dup_hybrid_motif"/>
</dbReference>
<dbReference type="EMBL" id="MHRQ01000021">
    <property type="protein sequence ID" value="OHA26395.1"/>
    <property type="molecule type" value="Genomic_DNA"/>
</dbReference>
<proteinExistence type="predicted"/>
<dbReference type="AlphaFoldDB" id="A0A1G2MRA8"/>
<dbReference type="CDD" id="cd12797">
    <property type="entry name" value="M23_peptidase"/>
    <property type="match status" value="1"/>
</dbReference>
<keyword evidence="1 2" id="KW-0732">Signal</keyword>
<evidence type="ECO:0000313" key="4">
    <source>
        <dbReference type="EMBL" id="OHA26395.1"/>
    </source>
</evidence>
<evidence type="ECO:0000313" key="5">
    <source>
        <dbReference type="Proteomes" id="UP000177565"/>
    </source>
</evidence>
<dbReference type="Pfam" id="PF01551">
    <property type="entry name" value="Peptidase_M23"/>
    <property type="match status" value="1"/>
</dbReference>